<dbReference type="SMART" id="SM00228">
    <property type="entry name" value="PDZ"/>
    <property type="match status" value="1"/>
</dbReference>
<comment type="similarity">
    <text evidence="4">Belongs to the peptidase S1C family.</text>
</comment>
<evidence type="ECO:0000256" key="8">
    <source>
        <dbReference type="ARBA" id="ARBA00022692"/>
    </source>
</evidence>
<dbReference type="PANTHER" id="PTHR22939:SF127">
    <property type="entry name" value="SERINE PROTEASE HTRA2, MITOCHONDRIAL"/>
    <property type="match status" value="1"/>
</dbReference>
<proteinExistence type="inferred from homology"/>
<keyword evidence="8" id="KW-0812">Transmembrane</keyword>
<dbReference type="OrthoDB" id="4217619at2759"/>
<keyword evidence="11" id="KW-0720">Serine protease</keyword>
<dbReference type="AlphaFoldDB" id="A0A3P8UKI7"/>
<accession>A0A3P8UKI7</accession>
<dbReference type="GO" id="GO:0006915">
    <property type="term" value="P:apoptotic process"/>
    <property type="evidence" value="ECO:0007669"/>
    <property type="project" value="UniProtKB-KW"/>
</dbReference>
<evidence type="ECO:0000256" key="9">
    <source>
        <dbReference type="ARBA" id="ARBA00022703"/>
    </source>
</evidence>
<name>A0A3P8UKI7_CYNSE</name>
<comment type="subcellular location">
    <subcellularLocation>
        <location evidence="3">Mitochondrion intermembrane space</location>
    </subcellularLocation>
    <subcellularLocation>
        <location evidence="2">Mitochondrion membrane</location>
        <topology evidence="2">Single-pass membrane protein</topology>
    </subcellularLocation>
</comment>
<reference evidence="18 19" key="1">
    <citation type="journal article" date="2014" name="Nat. Genet.">
        <title>Whole-genome sequence of a flatfish provides insights into ZW sex chromosome evolution and adaptation to a benthic lifestyle.</title>
        <authorList>
            <person name="Chen S."/>
            <person name="Zhang G."/>
            <person name="Shao C."/>
            <person name="Huang Q."/>
            <person name="Liu G."/>
            <person name="Zhang P."/>
            <person name="Song W."/>
            <person name="An N."/>
            <person name="Chalopin D."/>
            <person name="Volff J.N."/>
            <person name="Hong Y."/>
            <person name="Li Q."/>
            <person name="Sha Z."/>
            <person name="Zhou H."/>
            <person name="Xie M."/>
            <person name="Yu Q."/>
            <person name="Liu Y."/>
            <person name="Xiang H."/>
            <person name="Wang N."/>
            <person name="Wu K."/>
            <person name="Yang C."/>
            <person name="Zhou Q."/>
            <person name="Liao X."/>
            <person name="Yang L."/>
            <person name="Hu Q."/>
            <person name="Zhang J."/>
            <person name="Meng L."/>
            <person name="Jin L."/>
            <person name="Tian Y."/>
            <person name="Lian J."/>
            <person name="Yang J."/>
            <person name="Miao G."/>
            <person name="Liu S."/>
            <person name="Liang Z."/>
            <person name="Yan F."/>
            <person name="Li Y."/>
            <person name="Sun B."/>
            <person name="Zhang H."/>
            <person name="Zhang J."/>
            <person name="Zhu Y."/>
            <person name="Du M."/>
            <person name="Zhao Y."/>
            <person name="Schartl M."/>
            <person name="Tang Q."/>
            <person name="Wang J."/>
        </authorList>
    </citation>
    <scope>NUCLEOTIDE SEQUENCE</scope>
</reference>
<dbReference type="CDD" id="cd06785">
    <property type="entry name" value="cpPDZ_HtrA-like"/>
    <property type="match status" value="1"/>
</dbReference>
<evidence type="ECO:0000256" key="2">
    <source>
        <dbReference type="ARBA" id="ARBA00004304"/>
    </source>
</evidence>
<dbReference type="Proteomes" id="UP000265120">
    <property type="component" value="Chromosome 1"/>
</dbReference>
<dbReference type="SUPFAM" id="SSF50494">
    <property type="entry name" value="Trypsin-like serine proteases"/>
    <property type="match status" value="1"/>
</dbReference>
<reference evidence="18" key="2">
    <citation type="submission" date="2025-08" db="UniProtKB">
        <authorList>
            <consortium name="Ensembl"/>
        </authorList>
    </citation>
    <scope>IDENTIFICATION</scope>
</reference>
<evidence type="ECO:0000256" key="14">
    <source>
        <dbReference type="ARBA" id="ARBA00023128"/>
    </source>
</evidence>
<evidence type="ECO:0000259" key="17">
    <source>
        <dbReference type="PROSITE" id="PS50106"/>
    </source>
</evidence>
<dbReference type="InterPro" id="IPR001478">
    <property type="entry name" value="PDZ"/>
</dbReference>
<evidence type="ECO:0000313" key="18">
    <source>
        <dbReference type="Ensembl" id="ENSCSEP00000002364.1"/>
    </source>
</evidence>
<keyword evidence="16" id="KW-0865">Zymogen</keyword>
<dbReference type="GO" id="GO:0006508">
    <property type="term" value="P:proteolysis"/>
    <property type="evidence" value="ECO:0007669"/>
    <property type="project" value="UniProtKB-KW"/>
</dbReference>
<comment type="catalytic activity">
    <reaction evidence="1">
        <text>Cleavage of non-polar aliphatic amino-acids at the P1 position, with a preference for Val, Ile and Met. At the P2 and P3 positions, Arg is selected most strongly with a secondary preference for other hydrophilic residues.</text>
        <dbReference type="EC" id="3.4.21.108"/>
    </reaction>
</comment>
<evidence type="ECO:0000256" key="16">
    <source>
        <dbReference type="ARBA" id="ARBA00023145"/>
    </source>
</evidence>
<evidence type="ECO:0000256" key="13">
    <source>
        <dbReference type="ARBA" id="ARBA00022989"/>
    </source>
</evidence>
<keyword evidence="15" id="KW-0472">Membrane</keyword>
<evidence type="ECO:0000256" key="15">
    <source>
        <dbReference type="ARBA" id="ARBA00023136"/>
    </source>
</evidence>
<dbReference type="EC" id="3.4.21.108" evidence="5"/>
<keyword evidence="13" id="KW-1133">Transmembrane helix</keyword>
<dbReference type="Pfam" id="PF13365">
    <property type="entry name" value="Trypsin_2"/>
    <property type="match status" value="1"/>
</dbReference>
<dbReference type="Gene3D" id="2.30.42.10">
    <property type="match status" value="1"/>
</dbReference>
<evidence type="ECO:0000256" key="5">
    <source>
        <dbReference type="ARBA" id="ARBA00013033"/>
    </source>
</evidence>
<dbReference type="Pfam" id="PF17820">
    <property type="entry name" value="PDZ_6"/>
    <property type="match status" value="1"/>
</dbReference>
<dbReference type="RefSeq" id="XP_024918906.1">
    <property type="nucleotide sequence ID" value="XM_025063138.1"/>
</dbReference>
<organism evidence="18 19">
    <name type="scientific">Cynoglossus semilaevis</name>
    <name type="common">Tongue sole</name>
    <dbReference type="NCBI Taxonomy" id="244447"/>
    <lineage>
        <taxon>Eukaryota</taxon>
        <taxon>Metazoa</taxon>
        <taxon>Chordata</taxon>
        <taxon>Craniata</taxon>
        <taxon>Vertebrata</taxon>
        <taxon>Euteleostomi</taxon>
        <taxon>Actinopterygii</taxon>
        <taxon>Neopterygii</taxon>
        <taxon>Teleostei</taxon>
        <taxon>Neoteleostei</taxon>
        <taxon>Acanthomorphata</taxon>
        <taxon>Carangaria</taxon>
        <taxon>Pleuronectiformes</taxon>
        <taxon>Pleuronectoidei</taxon>
        <taxon>Cynoglossidae</taxon>
        <taxon>Cynoglossinae</taxon>
        <taxon>Cynoglossus</taxon>
    </lineage>
</organism>
<sequence>MAAAAVKKCLLTALRTNSRCPSREPTFVKGRTVSRLSSAAPEIHMGADQGEKDRHKGWSPVLGSVSVALGLCGAAALLDTRHKKDIRVSVSTQLLELLLPSAHCASPFKPDSPRYKYNFIADVVEKSAPAVVYIEIVGRNPFSGREIPVSNGSGFIISSDGLIVTNAHVVANKRGVRVKLTNGEMFNATVQDVDPVADIATIKISAKNPLPTLPLGRSSDVRQGEFVVAMGSPFALRNTITSGIVSSAQRGSKELGLSNSNMDYIQTDAAIDFGNSGGPLINLDGEVIGINTMKVTAGISFAIPVDRLRAFLDNATKKGSKFGDSETKRRYIGVMMLTLTPSIITELKLRDPSFPDVTHGILIHRVIIGSPANRAGMKPGDVVLEINGVEVNTAEEIYQAVHNSDKITMVVQRGQQALRLQMTPEYTE</sequence>
<dbReference type="GO" id="GO:0043065">
    <property type="term" value="P:positive regulation of apoptotic process"/>
    <property type="evidence" value="ECO:0007669"/>
    <property type="project" value="TreeGrafter"/>
</dbReference>
<dbReference type="OMA" id="IMSPEGY"/>
<feature type="domain" description="PDZ" evidence="17">
    <location>
        <begin position="360"/>
        <end position="415"/>
    </location>
</feature>
<keyword evidence="7" id="KW-0645">Protease</keyword>
<dbReference type="InParanoid" id="A0A3P8UKI7"/>
<keyword evidence="19" id="KW-1185">Reference proteome</keyword>
<dbReference type="InterPro" id="IPR009003">
    <property type="entry name" value="Peptidase_S1_PA"/>
</dbReference>
<dbReference type="KEGG" id="csem:103376892"/>
<dbReference type="PROSITE" id="PS50106">
    <property type="entry name" value="PDZ"/>
    <property type="match status" value="1"/>
</dbReference>
<evidence type="ECO:0000256" key="6">
    <source>
        <dbReference type="ARBA" id="ARBA00016929"/>
    </source>
</evidence>
<evidence type="ECO:0000256" key="3">
    <source>
        <dbReference type="ARBA" id="ARBA00004569"/>
    </source>
</evidence>
<evidence type="ECO:0000256" key="1">
    <source>
        <dbReference type="ARBA" id="ARBA00001760"/>
    </source>
</evidence>
<evidence type="ECO:0000313" key="19">
    <source>
        <dbReference type="Proteomes" id="UP000265120"/>
    </source>
</evidence>
<evidence type="ECO:0000256" key="10">
    <source>
        <dbReference type="ARBA" id="ARBA00022801"/>
    </source>
</evidence>
<dbReference type="GeneID" id="103376892"/>
<dbReference type="FunFam" id="2.40.10.120:FF:000004">
    <property type="entry name" value="Serine protease HTRA2, mitochondrial"/>
    <property type="match status" value="1"/>
</dbReference>
<reference evidence="18" key="3">
    <citation type="submission" date="2025-09" db="UniProtKB">
        <authorList>
            <consortium name="Ensembl"/>
        </authorList>
    </citation>
    <scope>IDENTIFICATION</scope>
</reference>
<evidence type="ECO:0000256" key="11">
    <source>
        <dbReference type="ARBA" id="ARBA00022825"/>
    </source>
</evidence>
<dbReference type="GO" id="GO:0031966">
    <property type="term" value="C:mitochondrial membrane"/>
    <property type="evidence" value="ECO:0007669"/>
    <property type="project" value="UniProtKB-SubCell"/>
</dbReference>
<keyword evidence="9" id="KW-0053">Apoptosis</keyword>
<dbReference type="GO" id="GO:0005758">
    <property type="term" value="C:mitochondrial intermembrane space"/>
    <property type="evidence" value="ECO:0007669"/>
    <property type="project" value="UniProtKB-SubCell"/>
</dbReference>
<dbReference type="InterPro" id="IPR001940">
    <property type="entry name" value="Peptidase_S1C"/>
</dbReference>
<keyword evidence="10" id="KW-0378">Hydrolase</keyword>
<protein>
    <recommendedName>
        <fullName evidence="6">Serine protease HTRA2, mitochondrial</fullName>
        <ecNumber evidence="5">3.4.21.108</ecNumber>
    </recommendedName>
</protein>
<dbReference type="PRINTS" id="PR00834">
    <property type="entry name" value="PROTEASES2C"/>
</dbReference>
<evidence type="ECO:0000256" key="12">
    <source>
        <dbReference type="ARBA" id="ARBA00022946"/>
    </source>
</evidence>
<dbReference type="InterPro" id="IPR036034">
    <property type="entry name" value="PDZ_sf"/>
</dbReference>
<dbReference type="GeneTree" id="ENSGT00940000155108"/>
<keyword evidence="14" id="KW-0496">Mitochondrion</keyword>
<dbReference type="Gene3D" id="2.40.10.120">
    <property type="match status" value="1"/>
</dbReference>
<dbReference type="Ensembl" id="ENSCSET00000002404.1">
    <property type="protein sequence ID" value="ENSCSEP00000002364.1"/>
    <property type="gene ID" value="ENSCSEG00000001584.1"/>
</dbReference>
<dbReference type="GO" id="GO:0004252">
    <property type="term" value="F:serine-type endopeptidase activity"/>
    <property type="evidence" value="ECO:0007669"/>
    <property type="project" value="InterPro"/>
</dbReference>
<dbReference type="GO" id="GO:0007005">
    <property type="term" value="P:mitochondrion organization"/>
    <property type="evidence" value="ECO:0007669"/>
    <property type="project" value="UniProtKB-ARBA"/>
</dbReference>
<evidence type="ECO:0000256" key="4">
    <source>
        <dbReference type="ARBA" id="ARBA00010541"/>
    </source>
</evidence>
<evidence type="ECO:0000256" key="7">
    <source>
        <dbReference type="ARBA" id="ARBA00022670"/>
    </source>
</evidence>
<keyword evidence="12" id="KW-0809">Transit peptide</keyword>
<dbReference type="SUPFAM" id="SSF50156">
    <property type="entry name" value="PDZ domain-like"/>
    <property type="match status" value="1"/>
</dbReference>
<dbReference type="PANTHER" id="PTHR22939">
    <property type="entry name" value="SERINE PROTEASE FAMILY S1C HTRA-RELATED"/>
    <property type="match status" value="1"/>
</dbReference>
<dbReference type="STRING" id="244447.ENSCSEP00000002364"/>
<dbReference type="InterPro" id="IPR041489">
    <property type="entry name" value="PDZ_6"/>
</dbReference>